<dbReference type="EMBL" id="JBBPHU010000006">
    <property type="protein sequence ID" value="KAK7516529.1"/>
    <property type="molecule type" value="Genomic_DNA"/>
</dbReference>
<dbReference type="Proteomes" id="UP001363622">
    <property type="component" value="Unassembled WGS sequence"/>
</dbReference>
<gene>
    <name evidence="1" type="ORF">IWZ03DRAFT_360249</name>
</gene>
<evidence type="ECO:0000313" key="1">
    <source>
        <dbReference type="EMBL" id="KAK7516529.1"/>
    </source>
</evidence>
<name>A0ABR1KLX7_9PEZI</name>
<protein>
    <submittedName>
        <fullName evidence="1">Uncharacterized protein</fullName>
    </submittedName>
</protein>
<organism evidence="1 2">
    <name type="scientific">Phyllosticta citriasiana</name>
    <dbReference type="NCBI Taxonomy" id="595635"/>
    <lineage>
        <taxon>Eukaryota</taxon>
        <taxon>Fungi</taxon>
        <taxon>Dikarya</taxon>
        <taxon>Ascomycota</taxon>
        <taxon>Pezizomycotina</taxon>
        <taxon>Dothideomycetes</taxon>
        <taxon>Dothideomycetes incertae sedis</taxon>
        <taxon>Botryosphaeriales</taxon>
        <taxon>Phyllostictaceae</taxon>
        <taxon>Phyllosticta</taxon>
    </lineage>
</organism>
<reference evidence="1 2" key="1">
    <citation type="submission" date="2024-04" db="EMBL/GenBank/DDBJ databases">
        <title>Phyllosticta paracitricarpa is synonymous to the EU quarantine fungus P. citricarpa based on phylogenomic analyses.</title>
        <authorList>
            <consortium name="Lawrence Berkeley National Laboratory"/>
            <person name="Van Ingen-Buijs V.A."/>
            <person name="Van Westerhoven A.C."/>
            <person name="Haridas S."/>
            <person name="Skiadas P."/>
            <person name="Martin F."/>
            <person name="Groenewald J.Z."/>
            <person name="Crous P.W."/>
            <person name="Seidl M.F."/>
        </authorList>
    </citation>
    <scope>NUCLEOTIDE SEQUENCE [LARGE SCALE GENOMIC DNA]</scope>
    <source>
        <strain evidence="1 2">CBS 123371</strain>
    </source>
</reference>
<proteinExistence type="predicted"/>
<keyword evidence="2" id="KW-1185">Reference proteome</keyword>
<accession>A0ABR1KLX7</accession>
<comment type="caution">
    <text evidence="1">The sequence shown here is derived from an EMBL/GenBank/DDBJ whole genome shotgun (WGS) entry which is preliminary data.</text>
</comment>
<evidence type="ECO:0000313" key="2">
    <source>
        <dbReference type="Proteomes" id="UP001363622"/>
    </source>
</evidence>
<sequence>MPPKAASSPGGQASGHLKTDETSILGVLHTFVDNDQDNWNDQDSASMAMQWNKDKPKVSIRKLRKMDDANQDTIGDIFMTALEYCKVFLDVKTTLGTQDDGHSPLQAVKRRVLVILTKASELDEQIKDSVGTVILEGTIQEVNQFLVNATDAETAKLAINTIARHAIVSMLSQTRTIENKLETLVIAIDKALEAIPSPDRDDMDASVGTVKKFVRDVITLSHQVQQKSEGFADKSEMDSALRFISDAAVNAPSVDVLKQTVQSAIKFALGQNHVKVTGLRDMLVQLLDDEGNSNQ</sequence>